<evidence type="ECO:0000313" key="13">
    <source>
        <dbReference type="Proteomes" id="UP000053268"/>
    </source>
</evidence>
<dbReference type="GO" id="GO:0030322">
    <property type="term" value="P:stabilization of membrane potential"/>
    <property type="evidence" value="ECO:0007669"/>
    <property type="project" value="TreeGrafter"/>
</dbReference>
<feature type="domain" description="Potassium channel" evidence="11">
    <location>
        <begin position="166"/>
        <end position="231"/>
    </location>
</feature>
<proteinExistence type="inferred from homology"/>
<keyword evidence="5 8" id="KW-0406">Ion transport</keyword>
<feature type="compositionally biased region" description="Acidic residues" evidence="9">
    <location>
        <begin position="790"/>
        <end position="800"/>
    </location>
</feature>
<reference evidence="12 13" key="1">
    <citation type="journal article" date="2015" name="Nat. Commun.">
        <title>Outbred genome sequencing and CRISPR/Cas9 gene editing in butterflies.</title>
        <authorList>
            <person name="Li X."/>
            <person name="Fan D."/>
            <person name="Zhang W."/>
            <person name="Liu G."/>
            <person name="Zhang L."/>
            <person name="Zhao L."/>
            <person name="Fang X."/>
            <person name="Chen L."/>
            <person name="Dong Y."/>
            <person name="Chen Y."/>
            <person name="Ding Y."/>
            <person name="Zhao R."/>
            <person name="Feng M."/>
            <person name="Zhu Y."/>
            <person name="Feng Y."/>
            <person name="Jiang X."/>
            <person name="Zhu D."/>
            <person name="Xiang H."/>
            <person name="Feng X."/>
            <person name="Li S."/>
            <person name="Wang J."/>
            <person name="Zhang G."/>
            <person name="Kronforst M.R."/>
            <person name="Wang W."/>
        </authorList>
    </citation>
    <scope>NUCLEOTIDE SEQUENCE [LARGE SCALE GENOMIC DNA]</scope>
    <source>
        <strain evidence="12">Ya'a_city_454_Px</strain>
        <tissue evidence="12">Whole body</tissue>
    </source>
</reference>
<sequence length="1132" mass="128132">MMSKKQLACMLALHIVYLLVGASIFYHIESPVEVAQRAEEKLERLEIQIERVGGSGVKPLTSNLQVLGTNPAMYQFVFRFPIYICTFIRRSYGEGKHRNATCTYLRRNSKICVKSTNPHLASVVDYDLVTSNLDLLYENYIPNDPEKQDSILRKLSDYCGKSMFNYTTEDEEPPFKWDFYHSFFFSYTVVSTIGYGNLSPTTHLSRILMIFYGLFGIPINGILLANLGEYFGLQLISTYRKYKKRNEKRADNLDYFFNNLGMLGQIMLYLIPGFLFFIFLPACIFVVFEGWDYVAAVYYAFVTLTTIGFGDLVAGTVNNGFKYGYFFTYQIFLIIWITFGLGYIVMLLGFITSGMRSERIHKLEQKLAYQLKSTQSKIFQGFTKDMANIRKIINEANLLKLKPVYVEAAPQLHRSASCPILTFDVEPRGPIVKRKRANSENIALSARDMLRIQSDTDLLGIDKEKTFTASAIVKPAELLARVVNVLGGFEAQQERGIHMFDDDHILATENPPKFSIGQDIISSSPKRTRALSVAVPNYRKESVSKLDHDFTWTNGDTAEKYRKEANMRSGKLSLPTNIDSTSDKLQPSKSLFSRLFRKPSAHESPAEYIKNTMKGRVSLAQGSSDNVQEKTRRGSLFPSFGLGDSSPEQKSDENSYKEKTKRGRYSIFQMFDFNKDEDDEAKAYKEKTKRGRHSIFPTFDFSEDEDMAAAKAYQHKPKRHSIFPTFDFSEDENTSSLNDYKEKTSSGRRSIFPTFDFSNLDEDAKRYKEGTKRGRHSIFPTFDFSNPTSNDEDTDTVDEEEVQKYQNRTRKGRLSLFPTFGKSKKDDDDTLPESSDELVNYKEKTRRGRSSLFPTFGKDRKTSSPCGSTSDLETSIKQYQNQTKKGRNSLFAGDIQSYRNATEGGRSSLFSGDIDEYRNMTRRGRPSLFDPDVDLSTLSESAQVEVLEQTSVADLLRALAALETASQVANNTIGADGAFDNGQNRRRGSLRPDFSLPSLPSRFETEDVTGPRRRRVSARAAAPQFTPTLATVVAGAELQITAKAARENRMTMLNQPPPPYTESTQEEEPQQPRTRRYSPAPNDLSRSSGPVPRLFSRIRKESGSSPESSSRRGSLTDIVIDSGNSSTSKDKT</sequence>
<feature type="transmembrane region" description="Helical" evidence="10">
    <location>
        <begin position="7"/>
        <end position="28"/>
    </location>
</feature>
<feature type="compositionally biased region" description="Basic and acidic residues" evidence="9">
    <location>
        <begin position="647"/>
        <end position="658"/>
    </location>
</feature>
<dbReference type="EMBL" id="KQ459606">
    <property type="protein sequence ID" value="KPI90887.1"/>
    <property type="molecule type" value="Genomic_DNA"/>
</dbReference>
<keyword evidence="13" id="KW-1185">Reference proteome</keyword>
<feature type="compositionally biased region" description="Low complexity" evidence="9">
    <location>
        <begin position="1103"/>
        <end position="1113"/>
    </location>
</feature>
<accession>A0A194PCG0</accession>
<dbReference type="GO" id="GO:0015271">
    <property type="term" value="F:outward rectifier potassium channel activity"/>
    <property type="evidence" value="ECO:0007669"/>
    <property type="project" value="TreeGrafter"/>
</dbReference>
<dbReference type="Gene3D" id="1.10.287.70">
    <property type="match status" value="1"/>
</dbReference>
<keyword evidence="6 10" id="KW-0472">Membrane</keyword>
<name>A0A194PCG0_PAPXU</name>
<evidence type="ECO:0000256" key="9">
    <source>
        <dbReference type="SAM" id="MobiDB-lite"/>
    </source>
</evidence>
<comment type="similarity">
    <text evidence="8">Belongs to the two pore domain potassium channel (TC 1.A.1.8) family.</text>
</comment>
<organism evidence="12 13">
    <name type="scientific">Papilio xuthus</name>
    <name type="common">Asian swallowtail butterfly</name>
    <dbReference type="NCBI Taxonomy" id="66420"/>
    <lineage>
        <taxon>Eukaryota</taxon>
        <taxon>Metazoa</taxon>
        <taxon>Ecdysozoa</taxon>
        <taxon>Arthropoda</taxon>
        <taxon>Hexapoda</taxon>
        <taxon>Insecta</taxon>
        <taxon>Pterygota</taxon>
        <taxon>Neoptera</taxon>
        <taxon>Endopterygota</taxon>
        <taxon>Lepidoptera</taxon>
        <taxon>Glossata</taxon>
        <taxon>Ditrysia</taxon>
        <taxon>Papilionoidea</taxon>
        <taxon>Papilionidae</taxon>
        <taxon>Papilioninae</taxon>
        <taxon>Papilio</taxon>
    </lineage>
</organism>
<dbReference type="AlphaFoldDB" id="A0A194PCG0"/>
<dbReference type="Pfam" id="PF07885">
    <property type="entry name" value="Ion_trans_2"/>
    <property type="match status" value="2"/>
</dbReference>
<feature type="transmembrane region" description="Helical" evidence="10">
    <location>
        <begin position="210"/>
        <end position="236"/>
    </location>
</feature>
<comment type="subcellular location">
    <subcellularLocation>
        <location evidence="1">Membrane</location>
        <topology evidence="1">Multi-pass membrane protein</topology>
    </subcellularLocation>
</comment>
<evidence type="ECO:0000256" key="8">
    <source>
        <dbReference type="RuleBase" id="RU003857"/>
    </source>
</evidence>
<feature type="domain" description="Potassium channel" evidence="11">
    <location>
        <begin position="275"/>
        <end position="353"/>
    </location>
</feature>
<evidence type="ECO:0000256" key="7">
    <source>
        <dbReference type="ARBA" id="ARBA00023303"/>
    </source>
</evidence>
<evidence type="ECO:0000256" key="2">
    <source>
        <dbReference type="ARBA" id="ARBA00022448"/>
    </source>
</evidence>
<dbReference type="STRING" id="66420.A0A194PCG0"/>
<keyword evidence="4 10" id="KW-1133">Transmembrane helix</keyword>
<dbReference type="GO" id="GO:0022841">
    <property type="term" value="F:potassium ion leak channel activity"/>
    <property type="evidence" value="ECO:0007669"/>
    <property type="project" value="TreeGrafter"/>
</dbReference>
<keyword evidence="3 8" id="KW-0812">Transmembrane</keyword>
<dbReference type="GO" id="GO:0005886">
    <property type="term" value="C:plasma membrane"/>
    <property type="evidence" value="ECO:0007669"/>
    <property type="project" value="TreeGrafter"/>
</dbReference>
<evidence type="ECO:0000256" key="6">
    <source>
        <dbReference type="ARBA" id="ARBA00023136"/>
    </source>
</evidence>
<feature type="transmembrane region" description="Helical" evidence="10">
    <location>
        <begin position="266"/>
        <end position="287"/>
    </location>
</feature>
<feature type="region of interest" description="Disordered" evidence="9">
    <location>
        <begin position="619"/>
        <end position="660"/>
    </location>
</feature>
<evidence type="ECO:0000256" key="3">
    <source>
        <dbReference type="ARBA" id="ARBA00022692"/>
    </source>
</evidence>
<evidence type="ECO:0000259" key="11">
    <source>
        <dbReference type="Pfam" id="PF07885"/>
    </source>
</evidence>
<dbReference type="PANTHER" id="PTHR11003">
    <property type="entry name" value="POTASSIUM CHANNEL, SUBFAMILY K"/>
    <property type="match status" value="1"/>
</dbReference>
<evidence type="ECO:0000256" key="4">
    <source>
        <dbReference type="ARBA" id="ARBA00022989"/>
    </source>
</evidence>
<feature type="transmembrane region" description="Helical" evidence="10">
    <location>
        <begin position="326"/>
        <end position="351"/>
    </location>
</feature>
<gene>
    <name evidence="12" type="ORF">RR46_14391</name>
</gene>
<feature type="compositionally biased region" description="Polar residues" evidence="9">
    <location>
        <begin position="1122"/>
        <end position="1132"/>
    </location>
</feature>
<evidence type="ECO:0000313" key="12">
    <source>
        <dbReference type="EMBL" id="KPI90887.1"/>
    </source>
</evidence>
<keyword evidence="7 8" id="KW-0407">Ion channel</keyword>
<feature type="region of interest" description="Disordered" evidence="9">
    <location>
        <begin position="850"/>
        <end position="871"/>
    </location>
</feature>
<feature type="region of interest" description="Disordered" evidence="9">
    <location>
        <begin position="973"/>
        <end position="1022"/>
    </location>
</feature>
<dbReference type="PRINTS" id="PR01333">
    <property type="entry name" value="2POREKCHANEL"/>
</dbReference>
<evidence type="ECO:0000256" key="1">
    <source>
        <dbReference type="ARBA" id="ARBA00004141"/>
    </source>
</evidence>
<evidence type="ECO:0000256" key="10">
    <source>
        <dbReference type="SAM" id="Phobius"/>
    </source>
</evidence>
<dbReference type="PANTHER" id="PTHR11003:SF331">
    <property type="entry name" value="OPEN RECTIFIER POTASSIUM CHANNEL PROTEIN 1"/>
    <property type="match status" value="1"/>
</dbReference>
<dbReference type="InterPro" id="IPR013099">
    <property type="entry name" value="K_chnl_dom"/>
</dbReference>
<feature type="region of interest" description="Disordered" evidence="9">
    <location>
        <begin position="778"/>
        <end position="800"/>
    </location>
</feature>
<protein>
    <submittedName>
        <fullName evidence="12">Open rectifier potassium channel protein 1</fullName>
    </submittedName>
</protein>
<dbReference type="InterPro" id="IPR003280">
    <property type="entry name" value="2pore_dom_K_chnl"/>
</dbReference>
<keyword evidence="2 8" id="KW-0813">Transport</keyword>
<evidence type="ECO:0000256" key="5">
    <source>
        <dbReference type="ARBA" id="ARBA00023065"/>
    </source>
</evidence>
<feature type="region of interest" description="Disordered" evidence="9">
    <location>
        <begin position="1051"/>
        <end position="1132"/>
    </location>
</feature>
<dbReference type="SUPFAM" id="SSF81324">
    <property type="entry name" value="Voltage-gated potassium channels"/>
    <property type="match status" value="2"/>
</dbReference>
<dbReference type="Proteomes" id="UP000053268">
    <property type="component" value="Unassembled WGS sequence"/>
</dbReference>
<feature type="transmembrane region" description="Helical" evidence="10">
    <location>
        <begin position="293"/>
        <end position="314"/>
    </location>
</feature>